<comment type="caution">
    <text evidence="1">The sequence shown here is derived from an EMBL/GenBank/DDBJ whole genome shotgun (WGS) entry which is preliminary data.</text>
</comment>
<name>A0A8T3AUY3_DENNO</name>
<proteinExistence type="predicted"/>
<organism evidence="1 2">
    <name type="scientific">Dendrobium nobile</name>
    <name type="common">Orchid</name>
    <dbReference type="NCBI Taxonomy" id="94219"/>
    <lineage>
        <taxon>Eukaryota</taxon>
        <taxon>Viridiplantae</taxon>
        <taxon>Streptophyta</taxon>
        <taxon>Embryophyta</taxon>
        <taxon>Tracheophyta</taxon>
        <taxon>Spermatophyta</taxon>
        <taxon>Magnoliopsida</taxon>
        <taxon>Liliopsida</taxon>
        <taxon>Asparagales</taxon>
        <taxon>Orchidaceae</taxon>
        <taxon>Epidendroideae</taxon>
        <taxon>Malaxideae</taxon>
        <taxon>Dendrobiinae</taxon>
        <taxon>Dendrobium</taxon>
    </lineage>
</organism>
<accession>A0A8T3AUY3</accession>
<protein>
    <submittedName>
        <fullName evidence="1">Uncharacterized protein</fullName>
    </submittedName>
</protein>
<sequence>MKALGNGDLSTFSGTGFPSFRLFPVRTSKKKRPKPLHFSAPSLLLANSKIEPKPSLRFSSVRTEPGPMSRRLSCVEADNSLSPLTI</sequence>
<keyword evidence="2" id="KW-1185">Reference proteome</keyword>
<dbReference type="EMBL" id="JAGYWB010000013">
    <property type="protein sequence ID" value="KAI0499532.1"/>
    <property type="molecule type" value="Genomic_DNA"/>
</dbReference>
<gene>
    <name evidence="1" type="ORF">KFK09_017736</name>
</gene>
<evidence type="ECO:0000313" key="2">
    <source>
        <dbReference type="Proteomes" id="UP000829196"/>
    </source>
</evidence>
<reference evidence="1" key="1">
    <citation type="journal article" date="2022" name="Front. Genet.">
        <title>Chromosome-Scale Assembly of the Dendrobium nobile Genome Provides Insights Into the Molecular Mechanism of the Biosynthesis of the Medicinal Active Ingredient of Dendrobium.</title>
        <authorList>
            <person name="Xu Q."/>
            <person name="Niu S.-C."/>
            <person name="Li K.-L."/>
            <person name="Zheng P.-J."/>
            <person name="Zhang X.-J."/>
            <person name="Jia Y."/>
            <person name="Liu Y."/>
            <person name="Niu Y.-X."/>
            <person name="Yu L.-H."/>
            <person name="Chen D.-F."/>
            <person name="Zhang G.-Q."/>
        </authorList>
    </citation>
    <scope>NUCLEOTIDE SEQUENCE</scope>
    <source>
        <tissue evidence="1">Leaf</tissue>
    </source>
</reference>
<dbReference type="AlphaFoldDB" id="A0A8T3AUY3"/>
<evidence type="ECO:0000313" key="1">
    <source>
        <dbReference type="EMBL" id="KAI0499532.1"/>
    </source>
</evidence>
<dbReference type="Proteomes" id="UP000829196">
    <property type="component" value="Unassembled WGS sequence"/>
</dbReference>